<evidence type="ECO:0000313" key="3">
    <source>
        <dbReference type="Proteomes" id="UP000490939"/>
    </source>
</evidence>
<feature type="region of interest" description="Disordered" evidence="1">
    <location>
        <begin position="198"/>
        <end position="236"/>
    </location>
</feature>
<dbReference type="EMBL" id="WNWR01000374">
    <property type="protein sequence ID" value="KAE9980987.1"/>
    <property type="molecule type" value="Genomic_DNA"/>
</dbReference>
<accession>A0A8H3V0X3</accession>
<feature type="compositionally biased region" description="Basic and acidic residues" evidence="1">
    <location>
        <begin position="225"/>
        <end position="236"/>
    </location>
</feature>
<feature type="region of interest" description="Disordered" evidence="1">
    <location>
        <begin position="395"/>
        <end position="415"/>
    </location>
</feature>
<proteinExistence type="predicted"/>
<evidence type="ECO:0000313" key="2">
    <source>
        <dbReference type="EMBL" id="KAE9980987.1"/>
    </source>
</evidence>
<comment type="caution">
    <text evidence="2">The sequence shown here is derived from an EMBL/GenBank/DDBJ whole genome shotgun (WGS) entry which is preliminary data.</text>
</comment>
<organism evidence="2 3">
    <name type="scientific">Venturia inaequalis</name>
    <name type="common">Apple scab fungus</name>
    <dbReference type="NCBI Taxonomy" id="5025"/>
    <lineage>
        <taxon>Eukaryota</taxon>
        <taxon>Fungi</taxon>
        <taxon>Dikarya</taxon>
        <taxon>Ascomycota</taxon>
        <taxon>Pezizomycotina</taxon>
        <taxon>Dothideomycetes</taxon>
        <taxon>Pleosporomycetidae</taxon>
        <taxon>Venturiales</taxon>
        <taxon>Venturiaceae</taxon>
        <taxon>Venturia</taxon>
    </lineage>
</organism>
<evidence type="ECO:0000256" key="1">
    <source>
        <dbReference type="SAM" id="MobiDB-lite"/>
    </source>
</evidence>
<keyword evidence="3" id="KW-1185">Reference proteome</keyword>
<reference evidence="2 3" key="1">
    <citation type="submission" date="2019-07" db="EMBL/GenBank/DDBJ databases">
        <title>Venturia inaequalis Genome Resource.</title>
        <authorList>
            <person name="Lichtner F.J."/>
        </authorList>
    </citation>
    <scope>NUCLEOTIDE SEQUENCE [LARGE SCALE GENOMIC DNA]</scope>
    <source>
        <strain evidence="2 3">DMI_063113</strain>
    </source>
</reference>
<dbReference type="AlphaFoldDB" id="A0A8H3V0X3"/>
<name>A0A8H3V0X3_VENIN</name>
<dbReference type="Proteomes" id="UP000490939">
    <property type="component" value="Unassembled WGS sequence"/>
</dbReference>
<gene>
    <name evidence="2" type="ORF">EG327_006393</name>
</gene>
<sequence>MCYIWRCDADDFDHSGPLHVYIQHITPWNRIPFIFDESGNARRIHHIRLNVRSSCPIICMDEFNNRYPVSHVLIWRLDRSEATWGVFDNRHAARASDWPLFDPLFSYELPITSAQANALAQWYDEHENRGAIARGLGFASGRGENNRAGTRLTPHTPRPLGIDERPIFERIRAMALSARPAAPYRAAASSRPAAPSFPIPLPPYRRSSRIPRRSTVESDELLSSDEAHKKKNDPECGRLPRSVHTVVLRRVNGELPFQVIFDYTWICLILAISRFYIRMPDDSLFRLHINKASEHGKREFGMDYAPDHTVGFRGQPGNPPEVKRDTRPNWIHRFKLLAKSIFTHTIARNSCSETFVRGSCWITLVTGLDVEYKGEFCSFFPPRIIALLREPENPDTRNAYDNADGTDQDAATNDYDNKDLRSALGEKIVVIVS</sequence>
<protein>
    <submittedName>
        <fullName evidence="2">Uncharacterized protein</fullName>
    </submittedName>
</protein>